<dbReference type="EMBL" id="BMWG01000002">
    <property type="protein sequence ID" value="GGZ18006.1"/>
    <property type="molecule type" value="Genomic_DNA"/>
</dbReference>
<sequence>MSEVPYGPERDSSAPPRVAQRMICHKRTAAVAFVAVFLTLSAAGAAQAVTAAAPQHPAKQSAVGEVDRNLLKPPPGGALQPVTDVVGKIVPGLPA</sequence>
<name>A0A918UL84_9ACTN</name>
<protein>
    <submittedName>
        <fullName evidence="1">Uncharacterized protein</fullName>
    </submittedName>
</protein>
<reference evidence="1" key="1">
    <citation type="journal article" date="2014" name="Int. J. Syst. Evol. Microbiol.">
        <title>Complete genome sequence of Corynebacterium casei LMG S-19264T (=DSM 44701T), isolated from a smear-ripened cheese.</title>
        <authorList>
            <consortium name="US DOE Joint Genome Institute (JGI-PGF)"/>
            <person name="Walter F."/>
            <person name="Albersmeier A."/>
            <person name="Kalinowski J."/>
            <person name="Ruckert C."/>
        </authorList>
    </citation>
    <scope>NUCLEOTIDE SEQUENCE</scope>
    <source>
        <strain evidence="1">JCM 4988</strain>
    </source>
</reference>
<gene>
    <name evidence="1" type="ORF">GCM10010387_08010</name>
</gene>
<keyword evidence="2" id="KW-1185">Reference proteome</keyword>
<evidence type="ECO:0000313" key="2">
    <source>
        <dbReference type="Proteomes" id="UP000630936"/>
    </source>
</evidence>
<comment type="caution">
    <text evidence="1">The sequence shown here is derived from an EMBL/GenBank/DDBJ whole genome shotgun (WGS) entry which is preliminary data.</text>
</comment>
<reference evidence="1" key="2">
    <citation type="submission" date="2020-09" db="EMBL/GenBank/DDBJ databases">
        <authorList>
            <person name="Sun Q."/>
            <person name="Ohkuma M."/>
        </authorList>
    </citation>
    <scope>NUCLEOTIDE SEQUENCE</scope>
    <source>
        <strain evidence="1">JCM 4988</strain>
    </source>
</reference>
<accession>A0A918UL84</accession>
<organism evidence="1 2">
    <name type="scientific">Streptomyces inusitatus</name>
    <dbReference type="NCBI Taxonomy" id="68221"/>
    <lineage>
        <taxon>Bacteria</taxon>
        <taxon>Bacillati</taxon>
        <taxon>Actinomycetota</taxon>
        <taxon>Actinomycetes</taxon>
        <taxon>Kitasatosporales</taxon>
        <taxon>Streptomycetaceae</taxon>
        <taxon>Streptomyces</taxon>
    </lineage>
</organism>
<dbReference type="Proteomes" id="UP000630936">
    <property type="component" value="Unassembled WGS sequence"/>
</dbReference>
<dbReference type="AlphaFoldDB" id="A0A918UL84"/>
<evidence type="ECO:0000313" key="1">
    <source>
        <dbReference type="EMBL" id="GGZ18006.1"/>
    </source>
</evidence>
<proteinExistence type="predicted"/>